<dbReference type="InterPro" id="IPR048020">
    <property type="entry name" value="Transpos_IS3"/>
</dbReference>
<dbReference type="AlphaFoldDB" id="A0AAW5JPQ9"/>
<dbReference type="NCBIfam" id="NF033516">
    <property type="entry name" value="transpos_IS3"/>
    <property type="match status" value="1"/>
</dbReference>
<dbReference type="InterPro" id="IPR001584">
    <property type="entry name" value="Integrase_cat-core"/>
</dbReference>
<sequence length="189" mass="22184">MAVLGGKYEKQNLLKREFSAGHPNQIWVSDITYFKVKNYWVYLCIILDLYSRKIVGWRVSRNMSTNLVTATFKAAFQERGQPQNLSFHSDRGKQYISKALTGLFQRYGVKQSFSATARPLDNAVAETFFSTFKREEAYRKDYTSEQHLRRSVEKYIRFYNEVRPHQTLNYKTPQSFEDAYTPVLSKSDV</sequence>
<evidence type="ECO:0000313" key="2">
    <source>
        <dbReference type="EMBL" id="MCQ4769633.1"/>
    </source>
</evidence>
<dbReference type="Pfam" id="PF13333">
    <property type="entry name" value="rve_2"/>
    <property type="match status" value="1"/>
</dbReference>
<evidence type="ECO:0000313" key="3">
    <source>
        <dbReference type="Proteomes" id="UP001204562"/>
    </source>
</evidence>
<dbReference type="PROSITE" id="PS50994">
    <property type="entry name" value="INTEGRASE"/>
    <property type="match status" value="1"/>
</dbReference>
<dbReference type="SUPFAM" id="SSF53098">
    <property type="entry name" value="Ribonuclease H-like"/>
    <property type="match status" value="1"/>
</dbReference>
<protein>
    <submittedName>
        <fullName evidence="2">IS3 family transposase</fullName>
    </submittedName>
</protein>
<dbReference type="PANTHER" id="PTHR46889">
    <property type="entry name" value="TRANSPOSASE INSF FOR INSERTION SEQUENCE IS3B-RELATED"/>
    <property type="match status" value="1"/>
</dbReference>
<dbReference type="InterPro" id="IPR050900">
    <property type="entry name" value="Transposase_IS3/IS150/IS904"/>
</dbReference>
<dbReference type="InterPro" id="IPR012337">
    <property type="entry name" value="RNaseH-like_sf"/>
</dbReference>
<dbReference type="RefSeq" id="WP_256303359.1">
    <property type="nucleotide sequence ID" value="NZ_JANFYS010000005.1"/>
</dbReference>
<dbReference type="GO" id="GO:0015074">
    <property type="term" value="P:DNA integration"/>
    <property type="evidence" value="ECO:0007669"/>
    <property type="project" value="InterPro"/>
</dbReference>
<dbReference type="Gene3D" id="3.30.420.10">
    <property type="entry name" value="Ribonuclease H-like superfamily/Ribonuclease H"/>
    <property type="match status" value="1"/>
</dbReference>
<dbReference type="GO" id="GO:0003676">
    <property type="term" value="F:nucleic acid binding"/>
    <property type="evidence" value="ECO:0007669"/>
    <property type="project" value="InterPro"/>
</dbReference>
<accession>A0AAW5JPQ9</accession>
<dbReference type="Pfam" id="PF00665">
    <property type="entry name" value="rve"/>
    <property type="match status" value="1"/>
</dbReference>
<dbReference type="Proteomes" id="UP001204562">
    <property type="component" value="Unassembled WGS sequence"/>
</dbReference>
<comment type="caution">
    <text evidence="2">The sequence shown here is derived from an EMBL/GenBank/DDBJ whole genome shotgun (WGS) entry which is preliminary data.</text>
</comment>
<proteinExistence type="predicted"/>
<name>A0AAW5JPQ9_9FIRM</name>
<organism evidence="2 3">
    <name type="scientific">Intestinimonas massiliensis</name>
    <name type="common">ex Afouda et al. 2020</name>
    <dbReference type="NCBI Taxonomy" id="1673721"/>
    <lineage>
        <taxon>Bacteria</taxon>
        <taxon>Bacillati</taxon>
        <taxon>Bacillota</taxon>
        <taxon>Clostridia</taxon>
        <taxon>Eubacteriales</taxon>
        <taxon>Intestinimonas</taxon>
    </lineage>
</organism>
<feature type="domain" description="Integrase catalytic" evidence="1">
    <location>
        <begin position="19"/>
        <end position="181"/>
    </location>
</feature>
<dbReference type="InterPro" id="IPR036397">
    <property type="entry name" value="RNaseH_sf"/>
</dbReference>
<dbReference type="EMBL" id="JANFYS010000005">
    <property type="protein sequence ID" value="MCQ4769633.1"/>
    <property type="molecule type" value="Genomic_DNA"/>
</dbReference>
<gene>
    <name evidence="2" type="ORF">NE579_04005</name>
</gene>
<evidence type="ECO:0000259" key="1">
    <source>
        <dbReference type="PROSITE" id="PS50994"/>
    </source>
</evidence>
<reference evidence="2" key="1">
    <citation type="submission" date="2022-06" db="EMBL/GenBank/DDBJ databases">
        <title>Isolation of gut microbiota from human fecal samples.</title>
        <authorList>
            <person name="Pamer E.G."/>
            <person name="Barat B."/>
            <person name="Waligurski E."/>
            <person name="Medina S."/>
            <person name="Paddock L."/>
            <person name="Mostad J."/>
        </authorList>
    </citation>
    <scope>NUCLEOTIDE SEQUENCE</scope>
    <source>
        <strain evidence="2">DFI.9.91</strain>
    </source>
</reference>
<dbReference type="PANTHER" id="PTHR46889:SF5">
    <property type="entry name" value="INTEGRASE PROTEIN"/>
    <property type="match status" value="1"/>
</dbReference>